<keyword evidence="1" id="KW-1133">Transmembrane helix</keyword>
<reference evidence="3 4" key="1">
    <citation type="submission" date="2014-04" db="EMBL/GenBank/DDBJ databases">
        <title>Aquimarina sp. 22II-S11-z7 Genome Sequencing.</title>
        <authorList>
            <person name="Lai Q."/>
        </authorList>
    </citation>
    <scope>NUCLEOTIDE SEQUENCE [LARGE SCALE GENOMIC DNA]</scope>
    <source>
        <strain evidence="3 4">22II-S11-z7</strain>
    </source>
</reference>
<accession>A0A023BSZ7</accession>
<dbReference type="InterPro" id="IPR031493">
    <property type="entry name" value="Zinc_ribbon_15"/>
</dbReference>
<evidence type="ECO:0000313" key="3">
    <source>
        <dbReference type="EMBL" id="EZH73044.1"/>
    </source>
</evidence>
<feature type="transmembrane region" description="Helical" evidence="1">
    <location>
        <begin position="90"/>
        <end position="112"/>
    </location>
</feature>
<proteinExistence type="predicted"/>
<dbReference type="RefSeq" id="WP_034242813.1">
    <property type="nucleotide sequence ID" value="NZ_AQRA01000006.1"/>
</dbReference>
<comment type="caution">
    <text evidence="3">The sequence shown here is derived from an EMBL/GenBank/DDBJ whole genome shotgun (WGS) entry which is preliminary data.</text>
</comment>
<keyword evidence="4" id="KW-1185">Reference proteome</keyword>
<evidence type="ECO:0000256" key="1">
    <source>
        <dbReference type="SAM" id="Phobius"/>
    </source>
</evidence>
<dbReference type="Proteomes" id="UP000023541">
    <property type="component" value="Unassembled WGS sequence"/>
</dbReference>
<organism evidence="3 4">
    <name type="scientific">Aquimarina atlantica</name>
    <dbReference type="NCBI Taxonomy" id="1317122"/>
    <lineage>
        <taxon>Bacteria</taxon>
        <taxon>Pseudomonadati</taxon>
        <taxon>Bacteroidota</taxon>
        <taxon>Flavobacteriia</taxon>
        <taxon>Flavobacteriales</taxon>
        <taxon>Flavobacteriaceae</taxon>
        <taxon>Aquimarina</taxon>
    </lineage>
</organism>
<dbReference type="STRING" id="1317122.ATO12_18690"/>
<dbReference type="eggNOG" id="ENOG5033HPB">
    <property type="taxonomic scope" value="Bacteria"/>
</dbReference>
<keyword evidence="1" id="KW-0472">Membrane</keyword>
<gene>
    <name evidence="3" type="ORF">ATO12_18690</name>
</gene>
<evidence type="ECO:0000259" key="2">
    <source>
        <dbReference type="Pfam" id="PF17032"/>
    </source>
</evidence>
<dbReference type="OrthoDB" id="766141at2"/>
<dbReference type="EMBL" id="AQRA01000006">
    <property type="protein sequence ID" value="EZH73044.1"/>
    <property type="molecule type" value="Genomic_DNA"/>
</dbReference>
<keyword evidence="1" id="KW-0812">Transmembrane</keyword>
<dbReference type="Pfam" id="PF17032">
    <property type="entry name" value="Zn_ribbon_15"/>
    <property type="match status" value="1"/>
</dbReference>
<dbReference type="AlphaFoldDB" id="A0A023BSZ7"/>
<evidence type="ECO:0000313" key="4">
    <source>
        <dbReference type="Proteomes" id="UP000023541"/>
    </source>
</evidence>
<feature type="domain" description="Zinc-ribbon 15" evidence="2">
    <location>
        <begin position="20"/>
        <end position="68"/>
    </location>
</feature>
<protein>
    <recommendedName>
        <fullName evidence="2">Zinc-ribbon 15 domain-containing protein</fullName>
    </recommendedName>
</protein>
<name>A0A023BSZ7_9FLAO</name>
<sequence>MIIFGTGSSTIHPKKLEGGSCPYCNTENNMWIQGYRKYIHVFWIPFFPIGKKVYSVCGHCKGAFEEREFQNQQLIQSFNDFKNNQIKTPWYHFTGLTILVVFIALLIVLPYLTK</sequence>